<feature type="domain" description="Zeta toxin" evidence="6">
    <location>
        <begin position="1132"/>
        <end position="1298"/>
    </location>
</feature>
<dbReference type="PROSITE" id="PS51375">
    <property type="entry name" value="PPR"/>
    <property type="match status" value="3"/>
</dbReference>
<evidence type="ECO:0000256" key="5">
    <source>
        <dbReference type="SAM" id="MobiDB-lite"/>
    </source>
</evidence>
<comment type="caution">
    <text evidence="8">The sequence shown here is derived from an EMBL/GenBank/DDBJ whole genome shotgun (WGS) entry which is preliminary data.</text>
</comment>
<dbReference type="PANTHER" id="PTHR47447">
    <property type="entry name" value="OS03G0856100 PROTEIN"/>
    <property type="match status" value="1"/>
</dbReference>
<feature type="repeat" description="PPR" evidence="4">
    <location>
        <begin position="440"/>
        <end position="474"/>
    </location>
</feature>
<dbReference type="InterPro" id="IPR027417">
    <property type="entry name" value="P-loop_NTPase"/>
</dbReference>
<dbReference type="GO" id="GO:0005524">
    <property type="term" value="F:ATP binding"/>
    <property type="evidence" value="ECO:0007669"/>
    <property type="project" value="UniProtKB-KW"/>
</dbReference>
<feature type="compositionally biased region" description="Basic residues" evidence="5">
    <location>
        <begin position="176"/>
        <end position="186"/>
    </location>
</feature>
<feature type="repeat" description="PPR" evidence="4">
    <location>
        <begin position="303"/>
        <end position="337"/>
    </location>
</feature>
<gene>
    <name evidence="8" type="ORF">AK812_SmicGene31988</name>
</gene>
<dbReference type="Proteomes" id="UP000186817">
    <property type="component" value="Unassembled WGS sequence"/>
</dbReference>
<name>A0A1Q9CVC8_SYMMI</name>
<dbReference type="OrthoDB" id="430679at2759"/>
<dbReference type="Gene3D" id="3.40.50.300">
    <property type="entry name" value="P-loop containing nucleotide triphosphate hydrolases"/>
    <property type="match status" value="1"/>
</dbReference>
<dbReference type="InterPro" id="IPR010488">
    <property type="entry name" value="Zeta_toxin_domain"/>
</dbReference>
<evidence type="ECO:0000259" key="6">
    <source>
        <dbReference type="Pfam" id="PF06414"/>
    </source>
</evidence>
<evidence type="ECO:0000256" key="4">
    <source>
        <dbReference type="PROSITE-ProRule" id="PRU00708"/>
    </source>
</evidence>
<keyword evidence="3" id="KW-0067">ATP-binding</keyword>
<dbReference type="Pfam" id="PF13812">
    <property type="entry name" value="PPR_3"/>
    <property type="match status" value="2"/>
</dbReference>
<keyword evidence="9" id="KW-1185">Reference proteome</keyword>
<dbReference type="InterPro" id="IPR057027">
    <property type="entry name" value="TPR_mt"/>
</dbReference>
<evidence type="ECO:0000259" key="7">
    <source>
        <dbReference type="Pfam" id="PF23276"/>
    </source>
</evidence>
<dbReference type="InterPro" id="IPR002885">
    <property type="entry name" value="PPR_rpt"/>
</dbReference>
<keyword evidence="2" id="KW-0547">Nucleotide-binding</keyword>
<dbReference type="InterPro" id="IPR036063">
    <property type="entry name" value="Smr_dom_sf"/>
</dbReference>
<protein>
    <submittedName>
        <fullName evidence="8">Pentatricopeptide repeat-containing protein, chloroplastic</fullName>
    </submittedName>
</protein>
<feature type="repeat" description="PPR" evidence="4">
    <location>
        <begin position="33"/>
        <end position="67"/>
    </location>
</feature>
<evidence type="ECO:0000256" key="1">
    <source>
        <dbReference type="ARBA" id="ARBA00022737"/>
    </source>
</evidence>
<sequence length="1430" mass="159909">MVANAGRAARLQEAFYLLQLMRRWNTQRGYWPTVRTFNLVLLACARAGSLQQALEVLAEMRFSMRDPDLISYSTCISATEKARDWATSLLLLRKIQTAGLREDAIAVSTVMKICEKALHETTGYRYHWYHGITFGRYSKLDAVMPCALAPAASASCIAQPWKSRGLVQTRSSIAVHARRPTKRRPRNTGTTGKTPNPRLAGESDIDKILALGPNPVLEELMPILRQHRGSLERNPQYVTNLLKILVDEGRGPVAMLVLNFMRSNGLKINKSHCNVLMSAMQDPTCKAAVRWLAWMRSASVPPDTRTYNIALKLSREVRQWQMALHFIQEMRDKHVAPNDRTLNIAIDTCIRAGKLQTALQLVASLGLDLDDVTLGTLLQAFQEAGQWEQALLIFSSIPRMHLQQTAFHFAGAMNSCAMSGQWEWTLELLDRMKHKLVSPDEVCCNTVLSACDEGEQWELAIETFSSMFDQKLIPNQRSFTSAISACGACQQWEAALALFHLMPNPNRIHWNAVMSSLAQSAWPIAFALFHRMVRDSIPPDLDTMGTAMQIYQSAGHWPAALHLFASMTAASAGLDMQSRSNGYNYALDALHEVDCAAHLWNQAVKEAVFPGVMKGGPNKLDLHGLSFGAAKLAVKWWIHEVVPELLDATTPPPYFLVIVGRLKGRRGEPVLRGMVIEYLDSLGLAWKQSKTSKLADWDDSQLAAIVVDKKGLMAQRLRLRRLESMRRSANPGLEWEHPLQLLTQMYGSNLRPDTVAVSSVLRTLQEGMRWMDNCHMLHNMKQRAFRDDIKAHNSAASALEKVSKWEGALNAVEYSSSRGLPKDLASFGVMLGACAQGGSFRLAVSGLQDLVQGGFRATPQFLGMALEAGRDEPSMAPAVAALLGELKERMAKWLHPPSRSSDEAMLGIRESSAAVEMLHQYDVLEGQTYTAFQKRACRPLLAALSLPEGSDSSSDRLAAIGSLGLPFTFDALAVIQVLPATMPWSPVARTCSRRTFQMLDAPDRLGASSATVTAWTTYLFLPVDHCAKQGYGFEPSSSSRSFEIRANRALRVFQMQTETGHSEASQHSWEVSESYDWKQETTGNYHVEGRLMVGPYKDIREKLDFDHHGCYSVRRQQLQDEIISKVVGSGKRNPYPWIVFTAGSFFAGKSWVASWMLEQGYLPFDDVVRTDPDLIRTELPEWSGYLARDGPEAAVMTQREAGTCALIAQWEAMRQGRHILVDGSLRNASRQLSFFAEIREAYPEYRIAIIHVFASWDAMQKRSTVAREGGRVTSPKALRTSFDAVKSSVSELEALADLTTHINNDGFPPQLLYMTFGQKCRKVRKWNEVRTAFLQIPGLKVPSFRSSRSFLCGSEELSGSFQEGKESFLQPIFFTHDRAAHAERQALLRLVWQILQESGKKISQKGNEEGFECGKMEGRFEEYVVEKENL</sequence>
<evidence type="ECO:0000256" key="2">
    <source>
        <dbReference type="ARBA" id="ARBA00022741"/>
    </source>
</evidence>
<dbReference type="Pfam" id="PF06414">
    <property type="entry name" value="Zeta_toxin"/>
    <property type="match status" value="1"/>
</dbReference>
<evidence type="ECO:0000256" key="3">
    <source>
        <dbReference type="ARBA" id="ARBA00022840"/>
    </source>
</evidence>
<feature type="domain" description="Pentatricopeptide repeat-containing protein-mitochondrial" evidence="7">
    <location>
        <begin position="239"/>
        <end position="361"/>
    </location>
</feature>
<dbReference type="Pfam" id="PF23276">
    <property type="entry name" value="TPR_24"/>
    <property type="match status" value="1"/>
</dbReference>
<keyword evidence="1" id="KW-0677">Repeat</keyword>
<organism evidence="8 9">
    <name type="scientific">Symbiodinium microadriaticum</name>
    <name type="common">Dinoflagellate</name>
    <name type="synonym">Zooxanthella microadriatica</name>
    <dbReference type="NCBI Taxonomy" id="2951"/>
    <lineage>
        <taxon>Eukaryota</taxon>
        <taxon>Sar</taxon>
        <taxon>Alveolata</taxon>
        <taxon>Dinophyceae</taxon>
        <taxon>Suessiales</taxon>
        <taxon>Symbiodiniaceae</taxon>
        <taxon>Symbiodinium</taxon>
    </lineage>
</organism>
<dbReference type="PANTHER" id="PTHR47447:SF17">
    <property type="entry name" value="OS12G0638900 PROTEIN"/>
    <property type="match status" value="1"/>
</dbReference>
<dbReference type="InterPro" id="IPR011990">
    <property type="entry name" value="TPR-like_helical_dom_sf"/>
</dbReference>
<dbReference type="GO" id="GO:0016301">
    <property type="term" value="F:kinase activity"/>
    <property type="evidence" value="ECO:0007669"/>
    <property type="project" value="InterPro"/>
</dbReference>
<evidence type="ECO:0000313" key="8">
    <source>
        <dbReference type="EMBL" id="OLP86870.1"/>
    </source>
</evidence>
<proteinExistence type="predicted"/>
<accession>A0A1Q9CVC8</accession>
<feature type="region of interest" description="Disordered" evidence="5">
    <location>
        <begin position="174"/>
        <end position="199"/>
    </location>
</feature>
<dbReference type="Gene3D" id="1.25.40.10">
    <property type="entry name" value="Tetratricopeptide repeat domain"/>
    <property type="match status" value="5"/>
</dbReference>
<reference evidence="8 9" key="1">
    <citation type="submission" date="2016-02" db="EMBL/GenBank/DDBJ databases">
        <title>Genome analysis of coral dinoflagellate symbionts highlights evolutionary adaptations to a symbiotic lifestyle.</title>
        <authorList>
            <person name="Aranda M."/>
            <person name="Li Y."/>
            <person name="Liew Y.J."/>
            <person name="Baumgarten S."/>
            <person name="Simakov O."/>
            <person name="Wilson M."/>
            <person name="Piel J."/>
            <person name="Ashoor H."/>
            <person name="Bougouffa S."/>
            <person name="Bajic V.B."/>
            <person name="Ryu T."/>
            <person name="Ravasi T."/>
            <person name="Bayer T."/>
            <person name="Micklem G."/>
            <person name="Kim H."/>
            <person name="Bhak J."/>
            <person name="Lajeunesse T.C."/>
            <person name="Voolstra C.R."/>
        </authorList>
    </citation>
    <scope>NUCLEOTIDE SEQUENCE [LARGE SCALE GENOMIC DNA]</scope>
    <source>
        <strain evidence="8 9">CCMP2467</strain>
    </source>
</reference>
<evidence type="ECO:0000313" key="9">
    <source>
        <dbReference type="Proteomes" id="UP000186817"/>
    </source>
</evidence>
<dbReference type="EMBL" id="LSRX01000896">
    <property type="protein sequence ID" value="OLP86870.1"/>
    <property type="molecule type" value="Genomic_DNA"/>
</dbReference>
<dbReference type="SUPFAM" id="SSF160443">
    <property type="entry name" value="SMR domain-like"/>
    <property type="match status" value="1"/>
</dbReference>